<evidence type="ECO:0000313" key="2">
    <source>
        <dbReference type="Proteomes" id="UP000183567"/>
    </source>
</evidence>
<dbReference type="EMBL" id="LVVM01005611">
    <property type="protein sequence ID" value="OJA10095.1"/>
    <property type="molecule type" value="Genomic_DNA"/>
</dbReference>
<gene>
    <name evidence="1" type="ORF">AZE42_07528</name>
</gene>
<evidence type="ECO:0000313" key="1">
    <source>
        <dbReference type="EMBL" id="OJA10095.1"/>
    </source>
</evidence>
<keyword evidence="2" id="KW-1185">Reference proteome</keyword>
<sequence>MQMPATRMPILATQMPATRMLIPATQILVTPHPAD</sequence>
<protein>
    <submittedName>
        <fullName evidence="1">Uncharacterized protein</fullName>
    </submittedName>
</protein>
<dbReference type="OrthoDB" id="5726481at2759"/>
<accession>A0A1J8PNM0</accession>
<comment type="caution">
    <text evidence="1">The sequence shown here is derived from an EMBL/GenBank/DDBJ whole genome shotgun (WGS) entry which is preliminary data.</text>
</comment>
<proteinExistence type="predicted"/>
<reference evidence="1 2" key="1">
    <citation type="submission" date="2016-03" db="EMBL/GenBank/DDBJ databases">
        <title>Comparative genomics of the ectomycorrhizal sister species Rhizopogon vinicolor and Rhizopogon vesiculosus (Basidiomycota: Boletales) reveals a divergence of the mating type B locus.</title>
        <authorList>
            <person name="Mujic A.B."/>
            <person name="Kuo A."/>
            <person name="Tritt A."/>
            <person name="Lipzen A."/>
            <person name="Chen C."/>
            <person name="Johnson J."/>
            <person name="Sharma A."/>
            <person name="Barry K."/>
            <person name="Grigoriev I.V."/>
            <person name="Spatafora J.W."/>
        </authorList>
    </citation>
    <scope>NUCLEOTIDE SEQUENCE [LARGE SCALE GENOMIC DNA]</scope>
    <source>
        <strain evidence="1 2">AM-OR11-056</strain>
    </source>
</reference>
<dbReference type="AlphaFoldDB" id="A0A1J8PNM0"/>
<name>A0A1J8PNM0_9AGAM</name>
<organism evidence="1 2">
    <name type="scientific">Rhizopogon vesiculosus</name>
    <dbReference type="NCBI Taxonomy" id="180088"/>
    <lineage>
        <taxon>Eukaryota</taxon>
        <taxon>Fungi</taxon>
        <taxon>Dikarya</taxon>
        <taxon>Basidiomycota</taxon>
        <taxon>Agaricomycotina</taxon>
        <taxon>Agaricomycetes</taxon>
        <taxon>Agaricomycetidae</taxon>
        <taxon>Boletales</taxon>
        <taxon>Suillineae</taxon>
        <taxon>Rhizopogonaceae</taxon>
        <taxon>Rhizopogon</taxon>
    </lineage>
</organism>
<dbReference type="Proteomes" id="UP000183567">
    <property type="component" value="Unassembled WGS sequence"/>
</dbReference>
<feature type="non-terminal residue" evidence="1">
    <location>
        <position position="35"/>
    </location>
</feature>